<reference evidence="8" key="3">
    <citation type="submission" date="2025-09" db="UniProtKB">
        <authorList>
            <consortium name="Ensembl"/>
        </authorList>
    </citation>
    <scope>IDENTIFICATION</scope>
</reference>
<dbReference type="PANTHER" id="PTHR10105:SF3">
    <property type="entry name" value="SELENOPROTEIN P"/>
    <property type="match status" value="1"/>
</dbReference>
<dbReference type="PANTHER" id="PTHR10105">
    <property type="entry name" value="SELENOPROTEIN P"/>
    <property type="match status" value="1"/>
</dbReference>
<dbReference type="Ensembl" id="ENSSORT00005017923.1">
    <property type="protein sequence ID" value="ENSSORP00005017405.1"/>
    <property type="gene ID" value="ENSSORG00005008702.1"/>
</dbReference>
<dbReference type="InterPro" id="IPR007671">
    <property type="entry name" value="Selenoprotein-P_N"/>
</dbReference>
<keyword evidence="4" id="KW-0712">Selenocysteine</keyword>
<dbReference type="GO" id="GO:0001887">
    <property type="term" value="P:selenium compound metabolic process"/>
    <property type="evidence" value="ECO:0007669"/>
    <property type="project" value="TreeGrafter"/>
</dbReference>
<name>A0A672ZJT1_9TELE</name>
<evidence type="ECO:0000256" key="1">
    <source>
        <dbReference type="ARBA" id="ARBA00004613"/>
    </source>
</evidence>
<evidence type="ECO:0000259" key="7">
    <source>
        <dbReference type="Pfam" id="PF04592"/>
    </source>
</evidence>
<keyword evidence="9" id="KW-1185">Reference proteome</keyword>
<protein>
    <recommendedName>
        <fullName evidence="7">Selenoprotein P N-terminal domain-containing protein</fullName>
    </recommendedName>
</protein>
<dbReference type="InParanoid" id="A0A672ZJT1"/>
<dbReference type="Proteomes" id="UP000472271">
    <property type="component" value="Chromosome 9"/>
</dbReference>
<gene>
    <name evidence="8" type="primary">selenop</name>
</gene>
<reference evidence="8" key="1">
    <citation type="submission" date="2019-06" db="EMBL/GenBank/DDBJ databases">
        <authorList>
            <consortium name="Wellcome Sanger Institute Data Sharing"/>
        </authorList>
    </citation>
    <scope>NUCLEOTIDE SEQUENCE [LARGE SCALE GENOMIC DNA]</scope>
</reference>
<dbReference type="Pfam" id="PF04592">
    <property type="entry name" value="SelP_N"/>
    <property type="match status" value="1"/>
</dbReference>
<keyword evidence="5" id="KW-0325">Glycoprotein</keyword>
<evidence type="ECO:0000256" key="2">
    <source>
        <dbReference type="ARBA" id="ARBA00022525"/>
    </source>
</evidence>
<evidence type="ECO:0000313" key="9">
    <source>
        <dbReference type="Proteomes" id="UP000472271"/>
    </source>
</evidence>
<feature type="domain" description="Selenoprotein P N-terminal" evidence="7">
    <location>
        <begin position="1"/>
        <end position="159"/>
    </location>
</feature>
<feature type="region of interest" description="Disordered" evidence="6">
    <location>
        <begin position="97"/>
        <end position="173"/>
    </location>
</feature>
<organism evidence="8 9">
    <name type="scientific">Sphaeramia orbicularis</name>
    <name type="common">orbiculate cardinalfish</name>
    <dbReference type="NCBI Taxonomy" id="375764"/>
    <lineage>
        <taxon>Eukaryota</taxon>
        <taxon>Metazoa</taxon>
        <taxon>Chordata</taxon>
        <taxon>Craniata</taxon>
        <taxon>Vertebrata</taxon>
        <taxon>Euteleostomi</taxon>
        <taxon>Actinopterygii</taxon>
        <taxon>Neopterygii</taxon>
        <taxon>Teleostei</taxon>
        <taxon>Neoteleostei</taxon>
        <taxon>Acanthomorphata</taxon>
        <taxon>Gobiaria</taxon>
        <taxon>Kurtiformes</taxon>
        <taxon>Apogonoidei</taxon>
        <taxon>Apogonidae</taxon>
        <taxon>Apogoninae</taxon>
        <taxon>Sphaeramia</taxon>
    </lineage>
</organism>
<keyword evidence="3" id="KW-0732">Signal</keyword>
<dbReference type="AlphaFoldDB" id="A0A672ZJT1"/>
<reference evidence="8" key="2">
    <citation type="submission" date="2025-08" db="UniProtKB">
        <authorList>
            <consortium name="Ensembl"/>
        </authorList>
    </citation>
    <scope>IDENTIFICATION</scope>
</reference>
<evidence type="ECO:0000256" key="6">
    <source>
        <dbReference type="SAM" id="MobiDB-lite"/>
    </source>
</evidence>
<evidence type="ECO:0000313" key="8">
    <source>
        <dbReference type="Ensembl" id="ENSSORP00005017405.1"/>
    </source>
</evidence>
<evidence type="ECO:0000256" key="3">
    <source>
        <dbReference type="ARBA" id="ARBA00022729"/>
    </source>
</evidence>
<comment type="subcellular location">
    <subcellularLocation>
        <location evidence="1">Secreted</location>
    </subcellularLocation>
</comment>
<evidence type="ECO:0000256" key="5">
    <source>
        <dbReference type="ARBA" id="ARBA00023180"/>
    </source>
</evidence>
<dbReference type="InterPro" id="IPR037941">
    <property type="entry name" value="SeP"/>
</dbReference>
<evidence type="ECO:0000256" key="4">
    <source>
        <dbReference type="ARBA" id="ARBA00022933"/>
    </source>
</evidence>
<proteinExistence type="predicted"/>
<accession>A0A672ZJT1</accession>
<keyword evidence="2" id="KW-0964">Secreted</keyword>
<sequence>MVINHQGEQAQRLHPLLAQKLSQNIALYKQEEQQADVWQTLGGEKDDFFIYDRCGRLTHHISLPYSIIGQGHVETAIKETYCKRICGDCIHEPDADGTPAVDGATGHDDHGHGHHHGHHHGHGHGHHGGHGHGHGNDHGQHHGNHHGAGHDHGQGPSEQGIGPQEQDGQVVQTPQHLDFSHMQLVADMPQKPQGAQGAPVMQRP</sequence>
<dbReference type="GO" id="GO:0005576">
    <property type="term" value="C:extracellular region"/>
    <property type="evidence" value="ECO:0007669"/>
    <property type="project" value="UniProtKB-SubCell"/>
</dbReference>
<feature type="compositionally biased region" description="Basic residues" evidence="6">
    <location>
        <begin position="112"/>
        <end position="133"/>
    </location>
</feature>
<dbReference type="GO" id="GO:0008430">
    <property type="term" value="F:selenium binding"/>
    <property type="evidence" value="ECO:0007669"/>
    <property type="project" value="InterPro"/>
</dbReference>